<dbReference type="FunFam" id="1.10.10.10:FF:000449">
    <property type="entry name" value="30S ribosomal protein S19e"/>
    <property type="match status" value="1"/>
</dbReference>
<keyword evidence="3 5" id="KW-0687">Ribonucleoprotein</keyword>
<evidence type="ECO:0000256" key="1">
    <source>
        <dbReference type="ARBA" id="ARBA00010014"/>
    </source>
</evidence>
<comment type="subunit">
    <text evidence="5">Part of the 30S ribosomal subunit.</text>
</comment>
<dbReference type="KEGG" id="ccai:NAS2_1595"/>
<accession>A0A4P2VIJ3</accession>
<dbReference type="GO" id="GO:0000028">
    <property type="term" value="P:ribosomal small subunit assembly"/>
    <property type="evidence" value="ECO:0007669"/>
    <property type="project" value="TreeGrafter"/>
</dbReference>
<dbReference type="SMART" id="SM01413">
    <property type="entry name" value="Ribosomal_S19e"/>
    <property type="match status" value="1"/>
</dbReference>
<sequence>MPTAYDVPPDVLIIRLAEYLKQQFPEIKPPDWSLYAKTSSDRERPPAEKDWWYLRCASILRKVYVHGPMSVKEMRSEYGGRRKRWVAPGHHIEAGSSIIRHALHQLEAAGLVEKTPRGRNLTSKGRSVVDAVSTEIFKEMIKSNPELAKITGAGGVELGSA</sequence>
<dbReference type="InterPro" id="IPR001266">
    <property type="entry name" value="Ribosomal_eS19"/>
</dbReference>
<dbReference type="PROSITE" id="PS00628">
    <property type="entry name" value="RIBOSOMAL_S19E"/>
    <property type="match status" value="1"/>
</dbReference>
<dbReference type="RefSeq" id="WP_174449144.1">
    <property type="nucleotide sequence ID" value="NZ_AP018732.1"/>
</dbReference>
<dbReference type="GO" id="GO:0006412">
    <property type="term" value="P:translation"/>
    <property type="evidence" value="ECO:0007669"/>
    <property type="project" value="UniProtKB-UniRule"/>
</dbReference>
<dbReference type="OrthoDB" id="371836at2157"/>
<keyword evidence="2 5" id="KW-0689">Ribosomal protein</keyword>
<comment type="function">
    <text evidence="5">May be involved in maturation of the 30S ribosomal subunit.</text>
</comment>
<dbReference type="AlphaFoldDB" id="A0A4P2VIJ3"/>
<organism evidence="6 7">
    <name type="scientific">Conexivisphaera calida</name>
    <dbReference type="NCBI Taxonomy" id="1874277"/>
    <lineage>
        <taxon>Archaea</taxon>
        <taxon>Nitrososphaerota</taxon>
        <taxon>Conexivisphaeria</taxon>
        <taxon>Conexivisphaerales</taxon>
        <taxon>Conexivisphaeraceae</taxon>
        <taxon>Conexivisphaera</taxon>
    </lineage>
</organism>
<evidence type="ECO:0000256" key="2">
    <source>
        <dbReference type="ARBA" id="ARBA00022980"/>
    </source>
</evidence>
<comment type="similarity">
    <text evidence="1 5">Belongs to the eukaryotic ribosomal protein eS19 family.</text>
</comment>
<evidence type="ECO:0000313" key="7">
    <source>
        <dbReference type="Proteomes" id="UP000509448"/>
    </source>
</evidence>
<dbReference type="Proteomes" id="UP000509448">
    <property type="component" value="Chromosome"/>
</dbReference>
<evidence type="ECO:0000256" key="3">
    <source>
        <dbReference type="ARBA" id="ARBA00023274"/>
    </source>
</evidence>
<dbReference type="HAMAP" id="MF_01474">
    <property type="entry name" value="Ribosomal_eS19"/>
    <property type="match status" value="1"/>
</dbReference>
<keyword evidence="7" id="KW-1185">Reference proteome</keyword>
<dbReference type="Gene3D" id="1.10.10.10">
    <property type="entry name" value="Winged helix-like DNA-binding domain superfamily/Winged helix DNA-binding domain"/>
    <property type="match status" value="1"/>
</dbReference>
<evidence type="ECO:0000256" key="4">
    <source>
        <dbReference type="ARBA" id="ARBA00035143"/>
    </source>
</evidence>
<reference evidence="6 7" key="1">
    <citation type="journal article" date="2019" name="ISME J.">
        <title>Isolation and characterization of a thermophilic sulfur- and iron-reducing thaumarchaeote from a terrestrial acidic hot spring.</title>
        <authorList>
            <person name="Kato S."/>
            <person name="Itoh T."/>
            <person name="Yuki M."/>
            <person name="Nagamori M."/>
            <person name="Ohnishi M."/>
            <person name="Uematsu K."/>
            <person name="Suzuki K."/>
            <person name="Takashina T."/>
            <person name="Ohkuma M."/>
        </authorList>
    </citation>
    <scope>NUCLEOTIDE SEQUENCE [LARGE SCALE GENOMIC DNA]</scope>
    <source>
        <strain evidence="6 7">NAS-02</strain>
    </source>
</reference>
<dbReference type="PANTHER" id="PTHR11710:SF0">
    <property type="entry name" value="40S RIBOSOMAL PROTEIN S19"/>
    <property type="match status" value="1"/>
</dbReference>
<proteinExistence type="inferred from homology"/>
<dbReference type="InterPro" id="IPR027548">
    <property type="entry name" value="Ribosomal_eS19_archaeal"/>
</dbReference>
<gene>
    <name evidence="5" type="primary">rps19e</name>
    <name evidence="6" type="ORF">NAS2_1595</name>
</gene>
<dbReference type="PANTHER" id="PTHR11710">
    <property type="entry name" value="40S RIBOSOMAL PROTEIN S19"/>
    <property type="match status" value="1"/>
</dbReference>
<dbReference type="InterPro" id="IPR036390">
    <property type="entry name" value="WH_DNA-bd_sf"/>
</dbReference>
<dbReference type="InterPro" id="IPR036388">
    <property type="entry name" value="WH-like_DNA-bd_sf"/>
</dbReference>
<dbReference type="GO" id="GO:0003735">
    <property type="term" value="F:structural constituent of ribosome"/>
    <property type="evidence" value="ECO:0007669"/>
    <property type="project" value="InterPro"/>
</dbReference>
<dbReference type="GeneID" id="55585403"/>
<dbReference type="NCBIfam" id="NF006811">
    <property type="entry name" value="PRK09333.1"/>
    <property type="match status" value="1"/>
</dbReference>
<dbReference type="Pfam" id="PF01090">
    <property type="entry name" value="Ribosomal_S19e"/>
    <property type="match status" value="1"/>
</dbReference>
<dbReference type="GO" id="GO:0003723">
    <property type="term" value="F:RNA binding"/>
    <property type="evidence" value="ECO:0007669"/>
    <property type="project" value="TreeGrafter"/>
</dbReference>
<name>A0A4P2VIJ3_9ARCH</name>
<evidence type="ECO:0000256" key="5">
    <source>
        <dbReference type="HAMAP-Rule" id="MF_01474"/>
    </source>
</evidence>
<dbReference type="SUPFAM" id="SSF46785">
    <property type="entry name" value="Winged helix' DNA-binding domain"/>
    <property type="match status" value="1"/>
</dbReference>
<dbReference type="InterPro" id="IPR018277">
    <property type="entry name" value="Ribosomal_eS19_CS"/>
</dbReference>
<evidence type="ECO:0000313" key="6">
    <source>
        <dbReference type="EMBL" id="BBE42972.1"/>
    </source>
</evidence>
<protein>
    <recommendedName>
        <fullName evidence="4 5">Small ribosomal subunit protein eS19</fullName>
    </recommendedName>
</protein>
<dbReference type="GO" id="GO:0022627">
    <property type="term" value="C:cytosolic small ribosomal subunit"/>
    <property type="evidence" value="ECO:0007669"/>
    <property type="project" value="TreeGrafter"/>
</dbReference>
<dbReference type="EMBL" id="AP018732">
    <property type="protein sequence ID" value="BBE42972.1"/>
    <property type="molecule type" value="Genomic_DNA"/>
</dbReference>